<dbReference type="PANTHER" id="PTHR21035:SF2">
    <property type="entry name" value="SMALL RIBOSOMAL SUBUNIT PROTEIN MS26"/>
    <property type="match status" value="1"/>
</dbReference>
<dbReference type="Proteomes" id="UP001151699">
    <property type="component" value="Chromosome C"/>
</dbReference>
<comment type="subcellular location">
    <subcellularLocation>
        <location evidence="1">Mitochondrion</location>
    </subcellularLocation>
</comment>
<protein>
    <recommendedName>
        <fullName evidence="7">Small ribosomal subunit protein mS26</fullName>
    </recommendedName>
    <alternativeName>
        <fullName evidence="8">28S ribosomal protein S26, mitochondrial</fullName>
    </alternativeName>
</protein>
<dbReference type="InterPro" id="IPR026140">
    <property type="entry name" value="Ribosomal_mS26"/>
</dbReference>
<evidence type="ECO:0000256" key="9">
    <source>
        <dbReference type="SAM" id="Coils"/>
    </source>
</evidence>
<dbReference type="PANTHER" id="PTHR21035">
    <property type="entry name" value="28S RIBOSOMAL PROTEIN S26, MITOCHONDRIAL"/>
    <property type="match status" value="1"/>
</dbReference>
<evidence type="ECO:0000256" key="2">
    <source>
        <dbReference type="ARBA" id="ARBA00009672"/>
    </source>
</evidence>
<comment type="caution">
    <text evidence="10">The sequence shown here is derived from an EMBL/GenBank/DDBJ whole genome shotgun (WGS) entry which is preliminary data.</text>
</comment>
<feature type="coiled-coil region" evidence="9">
    <location>
        <begin position="117"/>
        <end position="159"/>
    </location>
</feature>
<organism evidence="10 11">
    <name type="scientific">Pseudolycoriella hygida</name>
    <dbReference type="NCBI Taxonomy" id="35572"/>
    <lineage>
        <taxon>Eukaryota</taxon>
        <taxon>Metazoa</taxon>
        <taxon>Ecdysozoa</taxon>
        <taxon>Arthropoda</taxon>
        <taxon>Hexapoda</taxon>
        <taxon>Insecta</taxon>
        <taxon>Pterygota</taxon>
        <taxon>Neoptera</taxon>
        <taxon>Endopterygota</taxon>
        <taxon>Diptera</taxon>
        <taxon>Nematocera</taxon>
        <taxon>Sciaroidea</taxon>
        <taxon>Sciaridae</taxon>
        <taxon>Pseudolycoriella</taxon>
    </lineage>
</organism>
<evidence type="ECO:0000256" key="8">
    <source>
        <dbReference type="ARBA" id="ARBA00035344"/>
    </source>
</evidence>
<dbReference type="Pfam" id="PF14943">
    <property type="entry name" value="MRP-S26"/>
    <property type="match status" value="1"/>
</dbReference>
<proteinExistence type="inferred from homology"/>
<dbReference type="AlphaFoldDB" id="A0A9Q0MN73"/>
<accession>A0A9Q0MN73</accession>
<dbReference type="GO" id="GO:0005763">
    <property type="term" value="C:mitochondrial small ribosomal subunit"/>
    <property type="evidence" value="ECO:0007669"/>
    <property type="project" value="InterPro"/>
</dbReference>
<evidence type="ECO:0000256" key="7">
    <source>
        <dbReference type="ARBA" id="ARBA00035138"/>
    </source>
</evidence>
<keyword evidence="11" id="KW-1185">Reference proteome</keyword>
<evidence type="ECO:0000313" key="11">
    <source>
        <dbReference type="Proteomes" id="UP001151699"/>
    </source>
</evidence>
<keyword evidence="6" id="KW-0687">Ribonucleoprotein</keyword>
<evidence type="ECO:0000256" key="5">
    <source>
        <dbReference type="ARBA" id="ARBA00023128"/>
    </source>
</evidence>
<comment type="similarity">
    <text evidence="2">Belongs to the mitochondrion-specific ribosomal protein mS26 family.</text>
</comment>
<keyword evidence="4 10" id="KW-0689">Ribosomal protein</keyword>
<gene>
    <name evidence="10" type="primary">mRpS26</name>
    <name evidence="10" type="ORF">Bhyg_13625</name>
</gene>
<evidence type="ECO:0000256" key="6">
    <source>
        <dbReference type="ARBA" id="ARBA00023274"/>
    </source>
</evidence>
<name>A0A9Q0MN73_9DIPT</name>
<evidence type="ECO:0000256" key="4">
    <source>
        <dbReference type="ARBA" id="ARBA00022980"/>
    </source>
</evidence>
<keyword evidence="9" id="KW-0175">Coiled coil</keyword>
<dbReference type="OrthoDB" id="5988811at2759"/>
<sequence length="219" mass="25478">MFQTIIKPINIAVQTKITNTLACVQCVQYHRKPRWFPVAKSKMFRIPERPKKNIDEYNELQRLHKNYNTQVRLVRKFIMNDVRQKQEISSADHVIVTPEEQVADMQRCAELNNAWNASIAENRKQRLEKARAQKHREILARLELKIRQDEIARKAAEEAVRLEKSLAKTFILKHNLDEAIEYALANPSDYNFCINLDGEILHGRTSTNNEKDSAVTAAN</sequence>
<evidence type="ECO:0000313" key="10">
    <source>
        <dbReference type="EMBL" id="KAJ6635043.1"/>
    </source>
</evidence>
<reference evidence="10" key="1">
    <citation type="submission" date="2022-07" db="EMBL/GenBank/DDBJ databases">
        <authorList>
            <person name="Trinca V."/>
            <person name="Uliana J.V.C."/>
            <person name="Torres T.T."/>
            <person name="Ward R.J."/>
            <person name="Monesi N."/>
        </authorList>
    </citation>
    <scope>NUCLEOTIDE SEQUENCE</scope>
    <source>
        <strain evidence="10">HSMRA1968</strain>
        <tissue evidence="10">Whole embryos</tissue>
    </source>
</reference>
<evidence type="ECO:0000256" key="3">
    <source>
        <dbReference type="ARBA" id="ARBA00022946"/>
    </source>
</evidence>
<keyword evidence="3" id="KW-0809">Transit peptide</keyword>
<evidence type="ECO:0000256" key="1">
    <source>
        <dbReference type="ARBA" id="ARBA00004173"/>
    </source>
</evidence>
<keyword evidence="5" id="KW-0496">Mitochondrion</keyword>
<dbReference type="EMBL" id="WJQU01000004">
    <property type="protein sequence ID" value="KAJ6635043.1"/>
    <property type="molecule type" value="Genomic_DNA"/>
</dbReference>